<dbReference type="PANTHER" id="PTHR33223:SF11">
    <property type="entry name" value="ELEMENT PROTEIN, PUTATIVE-RELATED"/>
    <property type="match status" value="1"/>
</dbReference>
<feature type="compositionally biased region" description="Basic and acidic residues" evidence="1">
    <location>
        <begin position="108"/>
        <end position="136"/>
    </location>
</feature>
<proteinExistence type="predicted"/>
<dbReference type="Pfam" id="PF03732">
    <property type="entry name" value="Retrotrans_gag"/>
    <property type="match status" value="1"/>
</dbReference>
<protein>
    <recommendedName>
        <fullName evidence="2">Retrotransposon gag domain-containing protein</fullName>
    </recommendedName>
</protein>
<name>A0A1S3ZHS3_TOBAC</name>
<dbReference type="RefSeq" id="XP_016463995.1">
    <property type="nucleotide sequence ID" value="XM_016608509.1"/>
</dbReference>
<reference evidence="3" key="1">
    <citation type="submission" date="2025-08" db="UniProtKB">
        <authorList>
            <consortium name="RefSeq"/>
        </authorList>
    </citation>
    <scope>IDENTIFICATION</scope>
</reference>
<dbReference type="KEGG" id="nta:107786995"/>
<dbReference type="PANTHER" id="PTHR33223">
    <property type="entry name" value="CCHC-TYPE DOMAIN-CONTAINING PROTEIN"/>
    <property type="match status" value="1"/>
</dbReference>
<evidence type="ECO:0000313" key="3">
    <source>
        <dbReference type="RefSeq" id="XP_016463995.1"/>
    </source>
</evidence>
<feature type="region of interest" description="Disordered" evidence="1">
    <location>
        <begin position="79"/>
        <end position="164"/>
    </location>
</feature>
<dbReference type="InterPro" id="IPR005162">
    <property type="entry name" value="Retrotrans_gag_dom"/>
</dbReference>
<dbReference type="OrthoDB" id="1227402at2759"/>
<dbReference type="AlphaFoldDB" id="A0A1S3ZHS3"/>
<organism evidence="3">
    <name type="scientific">Nicotiana tabacum</name>
    <name type="common">Common tobacco</name>
    <dbReference type="NCBI Taxonomy" id="4097"/>
    <lineage>
        <taxon>Eukaryota</taxon>
        <taxon>Viridiplantae</taxon>
        <taxon>Streptophyta</taxon>
        <taxon>Embryophyta</taxon>
        <taxon>Tracheophyta</taxon>
        <taxon>Spermatophyta</taxon>
        <taxon>Magnoliopsida</taxon>
        <taxon>eudicotyledons</taxon>
        <taxon>Gunneridae</taxon>
        <taxon>Pentapetalae</taxon>
        <taxon>asterids</taxon>
        <taxon>lamiids</taxon>
        <taxon>Solanales</taxon>
        <taxon>Solanaceae</taxon>
        <taxon>Nicotianoideae</taxon>
        <taxon>Nicotianeae</taxon>
        <taxon>Nicotiana</taxon>
    </lineage>
</organism>
<evidence type="ECO:0000256" key="1">
    <source>
        <dbReference type="SAM" id="MobiDB-lite"/>
    </source>
</evidence>
<evidence type="ECO:0000259" key="2">
    <source>
        <dbReference type="Pfam" id="PF03732"/>
    </source>
</evidence>
<gene>
    <name evidence="3" type="primary">LOC107786995</name>
</gene>
<feature type="domain" description="Retrotransposon gag" evidence="2">
    <location>
        <begin position="12"/>
        <end position="90"/>
    </location>
</feature>
<dbReference type="PaxDb" id="4097-A0A1S3ZHS3"/>
<sequence length="228" mass="26743">MRLSQLLKKFWETLSKGAIIWYHNLPPNSIHSFAMLAYAFVKAHAGIIKVETRKSDLFKVKQRDNEMLREFVSRFQIEQMDMPPEPVKDQSRGRPAGGPSGTIYPNRVNERSKRIMDQEPRLTRDRYQPYSLDRRGNGPGRHPTRNDKRRDQGPSNRGLMSKNGFDISLGPRLSEYNFNVDTWSIVSAIGHIKEIKWRRPLQSDPAQRDHNLIYKYHGTHYHRTEDCR</sequence>
<accession>A0A1S3ZHS3</accession>